<dbReference type="PROSITE" id="PS51677">
    <property type="entry name" value="NODB"/>
    <property type="match status" value="1"/>
</dbReference>
<sequence>MKIIQFSLLITLFSFTMNGVAAVILQYHHVSDDSPASTSISPAQFEAHMQYLADNSFRVVPLSELMNSIKKQQAIPDKTVAITFDDAYLDILTQGKPILDKFNYPFTIFINPGIINQNSSQYLSWLQLKKMADDGVIIANHGFNHDSFARIPKNLTEAEWLDHLKTLLNQAEKIIEENTGQSWRYFAYPYGEYTPAIQRMLKEHDFIAFSQQSGAVGFGTDLTAVPRFPASKPYDNLTTLRDKLHALPFSMTLTDESTETIYPINSLESATFNVIVDDFNKSQLNCYVTGIGRQNIDWQTENSFMITFNAPLPSGRVRANCTAPSKSKPGRYYWYSKPWFILEAGDQWYPL</sequence>
<dbReference type="RefSeq" id="WP_311581606.1">
    <property type="nucleotide sequence ID" value="NZ_JAVRIF010000005.1"/>
</dbReference>
<comment type="subcellular location">
    <subcellularLocation>
        <location evidence="1">Secreted</location>
    </subcellularLocation>
</comment>
<dbReference type="InterPro" id="IPR011330">
    <property type="entry name" value="Glyco_hydro/deAcase_b/a-brl"/>
</dbReference>
<dbReference type="PANTHER" id="PTHR34216">
    <property type="match status" value="1"/>
</dbReference>
<protein>
    <submittedName>
        <fullName evidence="4">Polysaccharide deacetylase family protein</fullName>
        <ecNumber evidence="4">3.-.-.-</ecNumber>
    </submittedName>
</protein>
<keyword evidence="2" id="KW-0732">Signal</keyword>
<dbReference type="Pfam" id="PF01522">
    <property type="entry name" value="Polysacc_deac_1"/>
    <property type="match status" value="1"/>
</dbReference>
<dbReference type="Gene3D" id="3.20.20.370">
    <property type="entry name" value="Glycoside hydrolase/deacetylase"/>
    <property type="match status" value="1"/>
</dbReference>
<evidence type="ECO:0000259" key="3">
    <source>
        <dbReference type="PROSITE" id="PS51677"/>
    </source>
</evidence>
<dbReference type="PANTHER" id="PTHR34216:SF3">
    <property type="entry name" value="POLY-BETA-1,6-N-ACETYL-D-GLUCOSAMINE N-DEACETYLASE"/>
    <property type="match status" value="1"/>
</dbReference>
<evidence type="ECO:0000313" key="5">
    <source>
        <dbReference type="Proteomes" id="UP001266357"/>
    </source>
</evidence>
<accession>A0ABU3A2K6</accession>
<comment type="caution">
    <text evidence="4">The sequence shown here is derived from an EMBL/GenBank/DDBJ whole genome shotgun (WGS) entry which is preliminary data.</text>
</comment>
<proteinExistence type="predicted"/>
<evidence type="ECO:0000256" key="1">
    <source>
        <dbReference type="ARBA" id="ARBA00004613"/>
    </source>
</evidence>
<dbReference type="EC" id="3.-.-.-" evidence="4"/>
<name>A0ABU3A2K6_9GAMM</name>
<dbReference type="GO" id="GO:0016787">
    <property type="term" value="F:hydrolase activity"/>
    <property type="evidence" value="ECO:0007669"/>
    <property type="project" value="UniProtKB-KW"/>
</dbReference>
<organism evidence="4 5">
    <name type="scientific">Thalassotalea castellviae</name>
    <dbReference type="NCBI Taxonomy" id="3075612"/>
    <lineage>
        <taxon>Bacteria</taxon>
        <taxon>Pseudomonadati</taxon>
        <taxon>Pseudomonadota</taxon>
        <taxon>Gammaproteobacteria</taxon>
        <taxon>Alteromonadales</taxon>
        <taxon>Colwelliaceae</taxon>
        <taxon>Thalassotalea</taxon>
    </lineage>
</organism>
<dbReference type="CDD" id="cd10973">
    <property type="entry name" value="CE4_DAC_u4_5s"/>
    <property type="match status" value="1"/>
</dbReference>
<keyword evidence="5" id="KW-1185">Reference proteome</keyword>
<dbReference type="InterPro" id="IPR051398">
    <property type="entry name" value="Polysacch_Deacetylase"/>
</dbReference>
<gene>
    <name evidence="4" type="ORF">RM573_10965</name>
</gene>
<reference evidence="4 5" key="1">
    <citation type="submission" date="2023-09" db="EMBL/GenBank/DDBJ databases">
        <authorList>
            <person name="Rey-Velasco X."/>
        </authorList>
    </citation>
    <scope>NUCLEOTIDE SEQUENCE [LARGE SCALE GENOMIC DNA]</scope>
    <source>
        <strain evidence="4 5">W431</strain>
    </source>
</reference>
<dbReference type="InterPro" id="IPR002509">
    <property type="entry name" value="NODB_dom"/>
</dbReference>
<feature type="domain" description="NodB homology" evidence="3">
    <location>
        <begin position="78"/>
        <end position="290"/>
    </location>
</feature>
<dbReference type="Proteomes" id="UP001266357">
    <property type="component" value="Unassembled WGS sequence"/>
</dbReference>
<keyword evidence="4" id="KW-0378">Hydrolase</keyword>
<dbReference type="EMBL" id="JAVRIF010000005">
    <property type="protein sequence ID" value="MDT0604113.1"/>
    <property type="molecule type" value="Genomic_DNA"/>
</dbReference>
<evidence type="ECO:0000313" key="4">
    <source>
        <dbReference type="EMBL" id="MDT0604113.1"/>
    </source>
</evidence>
<dbReference type="SUPFAM" id="SSF88713">
    <property type="entry name" value="Glycoside hydrolase/deacetylase"/>
    <property type="match status" value="1"/>
</dbReference>
<evidence type="ECO:0000256" key="2">
    <source>
        <dbReference type="ARBA" id="ARBA00022729"/>
    </source>
</evidence>